<comment type="caution">
    <text evidence="3">The sequence shown here is derived from an EMBL/GenBank/DDBJ whole genome shotgun (WGS) entry which is preliminary data.</text>
</comment>
<evidence type="ECO:0000313" key="4">
    <source>
        <dbReference type="Proteomes" id="UP000265515"/>
    </source>
</evidence>
<feature type="region of interest" description="Disordered" evidence="2">
    <location>
        <begin position="873"/>
        <end position="923"/>
    </location>
</feature>
<organism evidence="3 4">
    <name type="scientific">Chara braunii</name>
    <name type="common">Braun's stonewort</name>
    <dbReference type="NCBI Taxonomy" id="69332"/>
    <lineage>
        <taxon>Eukaryota</taxon>
        <taxon>Viridiplantae</taxon>
        <taxon>Streptophyta</taxon>
        <taxon>Charophyceae</taxon>
        <taxon>Charales</taxon>
        <taxon>Characeae</taxon>
        <taxon>Chara</taxon>
    </lineage>
</organism>
<evidence type="ECO:0008006" key="5">
    <source>
        <dbReference type="Google" id="ProtNLM"/>
    </source>
</evidence>
<sequence length="923" mass="105968">MFDIIMYSFDAWSFGEMENLRFKNRMRMGRFEEVPPNQNFYEVMQPSEPWRCEEALDWMARWQTIGKTNLTKAIDVAFRRMSADCIYLFSDGRADKPMLVLEMIRVLRTTFGRTLPVHVVAMYSTKAGDRFLAKLAALTGGTCSDLNNSWRVRVKQQREIPEMAWIQDEFHRIQVENREQGKKQTAAEIMETVRNNFEEKVVKVKKAANVDLEVKAREEHEGKVEAIRNENARRTAVARAEHESRTKEVMEVNERRRDEAKRQHEEALAKVRAWNGEVQAELDKWEDERRTIMTENTRRVKFGVQKYLEEKTAIRERNKAKELAARKEFGLKVEVVKKENAERLAKARRVHEEAVMFVQQTNQALIAEHAEAMHNVEERNKKTMESARLEHFTNVENTKLENEKRKEEAKKAHQQAVENVKEANLRQRREWEEAKAKLEREMQEAWRDYEAAVAAEMRKHREDVDVAKRETERREADAKLAWEQECRRVDDKNAAALAAATEAWEKERARVEAENRMLEIRRELYQRRVSEIERVNKETVARAREEWEMACESVRDANERRMEEARLEHMLLCARVESENNERLSEAQATHQAAVQLVEEHNESIQPLVKASRSVKRELERAKSFMSSMLKEVAGFSDEVIASINPSALQQFAAITCPQEAIRNALNQAYSQTQASADDGDPEDEDEEEDDDDEQERDQEAMEAVMKAQTAVRQAQGRPMSATGRLEDLGSRGSLGDVNNMLREVVSEGALLPISPDRPRAHQCQTCGGVCPPTEEKVAAAVRHQKLTKGKRLLEQLAPRSIERILQLSELRLDILPSPPLPTETTSHHHHNDRHHGIHVVQQEGVLGGELVVRPPPTTLTDLRRPVSPVRAMLSRSTSRGHEHSTWGVSSAKTARGTLKEAVSLSSRNATRPPSAAKSGALS</sequence>
<evidence type="ECO:0000313" key="3">
    <source>
        <dbReference type="EMBL" id="GBG85893.1"/>
    </source>
</evidence>
<feature type="coiled-coil region" evidence="1">
    <location>
        <begin position="395"/>
        <end position="448"/>
    </location>
</feature>
<dbReference type="STRING" id="69332.A0A388LUH5"/>
<evidence type="ECO:0000256" key="1">
    <source>
        <dbReference type="SAM" id="Coils"/>
    </source>
</evidence>
<keyword evidence="4" id="KW-1185">Reference proteome</keyword>
<dbReference type="AlphaFoldDB" id="A0A388LUH5"/>
<dbReference type="Gene3D" id="3.40.50.410">
    <property type="entry name" value="von Willebrand factor, type A domain"/>
    <property type="match status" value="1"/>
</dbReference>
<dbReference type="EMBL" id="BFEA01000539">
    <property type="protein sequence ID" value="GBG85893.1"/>
    <property type="molecule type" value="Genomic_DNA"/>
</dbReference>
<name>A0A388LUH5_CHABU</name>
<dbReference type="Gramene" id="GBG85893">
    <property type="protein sequence ID" value="GBG85893"/>
    <property type="gene ID" value="CBR_g40705"/>
</dbReference>
<keyword evidence="1" id="KW-0175">Coiled coil</keyword>
<feature type="region of interest" description="Disordered" evidence="2">
    <location>
        <begin position="672"/>
        <end position="732"/>
    </location>
</feature>
<feature type="compositionally biased region" description="Acidic residues" evidence="2">
    <location>
        <begin position="678"/>
        <end position="697"/>
    </location>
</feature>
<dbReference type="Proteomes" id="UP000265515">
    <property type="component" value="Unassembled WGS sequence"/>
</dbReference>
<protein>
    <recommendedName>
        <fullName evidence="5">VWFA domain-containing protein</fullName>
    </recommendedName>
</protein>
<feature type="coiled-coil region" evidence="1">
    <location>
        <begin position="250"/>
        <end position="295"/>
    </location>
</feature>
<reference evidence="3 4" key="1">
    <citation type="journal article" date="2018" name="Cell">
        <title>The Chara Genome: Secondary Complexity and Implications for Plant Terrestrialization.</title>
        <authorList>
            <person name="Nishiyama T."/>
            <person name="Sakayama H."/>
            <person name="Vries J.D."/>
            <person name="Buschmann H."/>
            <person name="Saint-Marcoux D."/>
            <person name="Ullrich K.K."/>
            <person name="Haas F.B."/>
            <person name="Vanderstraeten L."/>
            <person name="Becker D."/>
            <person name="Lang D."/>
            <person name="Vosolsobe S."/>
            <person name="Rombauts S."/>
            <person name="Wilhelmsson P.K.I."/>
            <person name="Janitza P."/>
            <person name="Kern R."/>
            <person name="Heyl A."/>
            <person name="Rumpler F."/>
            <person name="Villalobos L.I.A.C."/>
            <person name="Clay J.M."/>
            <person name="Skokan R."/>
            <person name="Toyoda A."/>
            <person name="Suzuki Y."/>
            <person name="Kagoshima H."/>
            <person name="Schijlen E."/>
            <person name="Tajeshwar N."/>
            <person name="Catarino B."/>
            <person name="Hetherington A.J."/>
            <person name="Saltykova A."/>
            <person name="Bonnot C."/>
            <person name="Breuninger H."/>
            <person name="Symeonidi A."/>
            <person name="Radhakrishnan G.V."/>
            <person name="Van Nieuwerburgh F."/>
            <person name="Deforce D."/>
            <person name="Chang C."/>
            <person name="Karol K.G."/>
            <person name="Hedrich R."/>
            <person name="Ulvskov P."/>
            <person name="Glockner G."/>
            <person name="Delwiche C.F."/>
            <person name="Petrasek J."/>
            <person name="Van de Peer Y."/>
            <person name="Friml J."/>
            <person name="Beilby M."/>
            <person name="Dolan L."/>
            <person name="Kohara Y."/>
            <person name="Sugano S."/>
            <person name="Fujiyama A."/>
            <person name="Delaux P.-M."/>
            <person name="Quint M."/>
            <person name="TheiBen G."/>
            <person name="Hagemann M."/>
            <person name="Harholt J."/>
            <person name="Dunand C."/>
            <person name="Zachgo S."/>
            <person name="Langdale J."/>
            <person name="Maumus F."/>
            <person name="Straeten D.V.D."/>
            <person name="Gould S.B."/>
            <person name="Rensing S.A."/>
        </authorList>
    </citation>
    <scope>NUCLEOTIDE SEQUENCE [LARGE SCALE GENOMIC DNA]</scope>
    <source>
        <strain evidence="3 4">S276</strain>
    </source>
</reference>
<proteinExistence type="predicted"/>
<dbReference type="InterPro" id="IPR036465">
    <property type="entry name" value="vWFA_dom_sf"/>
</dbReference>
<gene>
    <name evidence="3" type="ORF">CBR_g40705</name>
</gene>
<dbReference type="OrthoDB" id="1938268at2759"/>
<evidence type="ECO:0000256" key="2">
    <source>
        <dbReference type="SAM" id="MobiDB-lite"/>
    </source>
</evidence>
<accession>A0A388LUH5</accession>
<feature type="coiled-coil region" evidence="1">
    <location>
        <begin position="494"/>
        <end position="528"/>
    </location>
</feature>